<keyword evidence="4" id="KW-0238">DNA-binding</keyword>
<dbReference type="Pfam" id="PF00072">
    <property type="entry name" value="Response_reg"/>
    <property type="match status" value="1"/>
</dbReference>
<feature type="modified residue" description="4-aspartylphosphate" evidence="1">
    <location>
        <position position="54"/>
    </location>
</feature>
<name>A0A4R4K264_9BACT</name>
<dbReference type="PANTHER" id="PTHR37299:SF1">
    <property type="entry name" value="STAGE 0 SPORULATION PROTEIN A HOMOLOG"/>
    <property type="match status" value="1"/>
</dbReference>
<dbReference type="AlphaFoldDB" id="A0A4R4K264"/>
<dbReference type="CDD" id="cd00156">
    <property type="entry name" value="REC"/>
    <property type="match status" value="1"/>
</dbReference>
<dbReference type="Proteomes" id="UP000295706">
    <property type="component" value="Unassembled WGS sequence"/>
</dbReference>
<gene>
    <name evidence="4" type="ORF">EZE20_19275</name>
</gene>
<comment type="caution">
    <text evidence="4">The sequence shown here is derived from an EMBL/GenBank/DDBJ whole genome shotgun (WGS) entry which is preliminary data.</text>
</comment>
<proteinExistence type="predicted"/>
<dbReference type="InterPro" id="IPR007492">
    <property type="entry name" value="LytTR_DNA-bd_dom"/>
</dbReference>
<organism evidence="4 5">
    <name type="scientific">Arundinibacter roseus</name>
    <dbReference type="NCBI Taxonomy" id="2070510"/>
    <lineage>
        <taxon>Bacteria</taxon>
        <taxon>Pseudomonadati</taxon>
        <taxon>Bacteroidota</taxon>
        <taxon>Cytophagia</taxon>
        <taxon>Cytophagales</taxon>
        <taxon>Spirosomataceae</taxon>
        <taxon>Arundinibacter</taxon>
    </lineage>
</organism>
<dbReference type="EMBL" id="SMJU01000014">
    <property type="protein sequence ID" value="TDB61348.1"/>
    <property type="molecule type" value="Genomic_DNA"/>
</dbReference>
<protein>
    <submittedName>
        <fullName evidence="4">DNA-binding response regulator</fullName>
    </submittedName>
</protein>
<dbReference type="Pfam" id="PF04397">
    <property type="entry name" value="LytTR"/>
    <property type="match status" value="1"/>
</dbReference>
<evidence type="ECO:0000313" key="5">
    <source>
        <dbReference type="Proteomes" id="UP000295706"/>
    </source>
</evidence>
<dbReference type="RefSeq" id="WP_132120762.1">
    <property type="nucleotide sequence ID" value="NZ_SMJU01000014.1"/>
</dbReference>
<feature type="domain" description="HTH LytTR-type" evidence="3">
    <location>
        <begin position="138"/>
        <end position="227"/>
    </location>
</feature>
<dbReference type="OrthoDB" id="941829at2"/>
<dbReference type="GO" id="GO:0003677">
    <property type="term" value="F:DNA binding"/>
    <property type="evidence" value="ECO:0007669"/>
    <property type="project" value="UniProtKB-KW"/>
</dbReference>
<dbReference type="Gene3D" id="2.40.50.1020">
    <property type="entry name" value="LytTr DNA-binding domain"/>
    <property type="match status" value="1"/>
</dbReference>
<dbReference type="PROSITE" id="PS50110">
    <property type="entry name" value="RESPONSE_REGULATORY"/>
    <property type="match status" value="1"/>
</dbReference>
<reference evidence="4 5" key="1">
    <citation type="submission" date="2019-02" db="EMBL/GenBank/DDBJ databases">
        <title>Arundinibacter roseus gen. nov., sp. nov., a new member of the family Cytophagaceae.</title>
        <authorList>
            <person name="Szuroczki S."/>
            <person name="Khayer B."/>
            <person name="Sproer C."/>
            <person name="Toumi M."/>
            <person name="Szabo A."/>
            <person name="Felfoldi T."/>
            <person name="Schumann P."/>
            <person name="Toth E."/>
        </authorList>
    </citation>
    <scope>NUCLEOTIDE SEQUENCE [LARGE SCALE GENOMIC DNA]</scope>
    <source>
        <strain evidence="4 5">DMA-k-7a</strain>
    </source>
</reference>
<keyword evidence="5" id="KW-1185">Reference proteome</keyword>
<dbReference type="GO" id="GO:0000156">
    <property type="term" value="F:phosphorelay response regulator activity"/>
    <property type="evidence" value="ECO:0007669"/>
    <property type="project" value="InterPro"/>
</dbReference>
<dbReference type="InterPro" id="IPR011006">
    <property type="entry name" value="CheY-like_superfamily"/>
</dbReference>
<sequence length="229" mass="26790">MAHAHALILEDDPIWQIKMQLTVEDWGDNPQISSSLSEAACRLARFQPDYIIADVRLPDGLSYDYFRDNPVSCPILFITEFAEKMHLEHALQLETSSFHVKPFHQLTLQAAVQNALRTFKGREIATLEVPIRYATKKSIPLNEIWWIEVNQNYSSIKTNDRIYVQKMSFPAIIPSLDHHFIRIHKSVIINIDYIDHIDLYKNIVVIRQKTFDIGRSYRRAFIDAFYKRS</sequence>
<accession>A0A4R4K264</accession>
<dbReference type="InterPro" id="IPR046947">
    <property type="entry name" value="LytR-like"/>
</dbReference>
<dbReference type="SUPFAM" id="SSF52172">
    <property type="entry name" value="CheY-like"/>
    <property type="match status" value="1"/>
</dbReference>
<evidence type="ECO:0000259" key="3">
    <source>
        <dbReference type="PROSITE" id="PS50930"/>
    </source>
</evidence>
<keyword evidence="1" id="KW-0597">Phosphoprotein</keyword>
<dbReference type="InterPro" id="IPR001789">
    <property type="entry name" value="Sig_transdc_resp-reg_receiver"/>
</dbReference>
<evidence type="ECO:0000256" key="1">
    <source>
        <dbReference type="PROSITE-ProRule" id="PRU00169"/>
    </source>
</evidence>
<evidence type="ECO:0000259" key="2">
    <source>
        <dbReference type="PROSITE" id="PS50110"/>
    </source>
</evidence>
<dbReference type="Gene3D" id="3.40.50.2300">
    <property type="match status" value="1"/>
</dbReference>
<evidence type="ECO:0000313" key="4">
    <source>
        <dbReference type="EMBL" id="TDB61348.1"/>
    </source>
</evidence>
<dbReference type="SMART" id="SM00448">
    <property type="entry name" value="REC"/>
    <property type="match status" value="1"/>
</dbReference>
<dbReference type="PANTHER" id="PTHR37299">
    <property type="entry name" value="TRANSCRIPTIONAL REGULATOR-RELATED"/>
    <property type="match status" value="1"/>
</dbReference>
<dbReference type="PROSITE" id="PS50930">
    <property type="entry name" value="HTH_LYTTR"/>
    <property type="match status" value="1"/>
</dbReference>
<dbReference type="SMART" id="SM00850">
    <property type="entry name" value="LytTR"/>
    <property type="match status" value="1"/>
</dbReference>
<feature type="domain" description="Response regulatory" evidence="2">
    <location>
        <begin position="5"/>
        <end position="116"/>
    </location>
</feature>